<feature type="domain" description="SET" evidence="2">
    <location>
        <begin position="118"/>
        <end position="279"/>
    </location>
</feature>
<accession>A0A8H4QLX6</accession>
<feature type="region of interest" description="Disordered" evidence="1">
    <location>
        <begin position="1"/>
        <end position="44"/>
    </location>
</feature>
<evidence type="ECO:0000313" key="4">
    <source>
        <dbReference type="Proteomes" id="UP000521872"/>
    </source>
</evidence>
<dbReference type="EMBL" id="JAACJL010000047">
    <property type="protein sequence ID" value="KAF4612727.1"/>
    <property type="molecule type" value="Genomic_DNA"/>
</dbReference>
<dbReference type="PROSITE" id="PS50280">
    <property type="entry name" value="SET"/>
    <property type="match status" value="1"/>
</dbReference>
<sequence>MKRGFLNSSKGKKKPLYEAPTSTESSQQAIQDQEKPRPTKLPFGKVSLTTTTAYTKFDHTRVDYDSNQTVVTTIPPRDYDMPPDPDGHSAWIVRGTTKAKILNRPGYPKAVPKPSGPPAYEVRATPDMGMGALLVAPRDIGMMADSSKFKLREKYSPDEFRQIMMMECEKLLENVVQGYMQPEHREAFLALANSHQEDGSGPILGIIRTNGYKIEGLFDGPKLNEWDSNTYSAILKVGSRINHSCRPNITHQFDLDAFCMSFFAKRDIPSGEQLSYSYCYLGQSAAARQAELAPYGFSCTCPSCVNATPESDKLRTEYEQRIMATAISVARGVANKATFVSLVDLKKQLIEEGLDGTEGYPRLLQVISILCGKLGMTAEESKYLKEMKKHIL</sequence>
<reference evidence="3 4" key="1">
    <citation type="submission" date="2019-12" db="EMBL/GenBank/DDBJ databases">
        <authorList>
            <person name="Floudas D."/>
            <person name="Bentzer J."/>
            <person name="Ahren D."/>
            <person name="Johansson T."/>
            <person name="Persson P."/>
            <person name="Tunlid A."/>
        </authorList>
    </citation>
    <scope>NUCLEOTIDE SEQUENCE [LARGE SCALE GENOMIC DNA]</scope>
    <source>
        <strain evidence="3 4">CBS 102.39</strain>
    </source>
</reference>
<name>A0A8H4QLX6_9AGAR</name>
<dbReference type="Gene3D" id="2.170.270.10">
    <property type="entry name" value="SET domain"/>
    <property type="match status" value="1"/>
</dbReference>
<protein>
    <recommendedName>
        <fullName evidence="2">SET domain-containing protein</fullName>
    </recommendedName>
</protein>
<dbReference type="PANTHER" id="PTHR47332:SF4">
    <property type="entry name" value="SET DOMAIN-CONTAINING PROTEIN 5"/>
    <property type="match status" value="1"/>
</dbReference>
<organism evidence="3 4">
    <name type="scientific">Agrocybe pediades</name>
    <dbReference type="NCBI Taxonomy" id="84607"/>
    <lineage>
        <taxon>Eukaryota</taxon>
        <taxon>Fungi</taxon>
        <taxon>Dikarya</taxon>
        <taxon>Basidiomycota</taxon>
        <taxon>Agaricomycotina</taxon>
        <taxon>Agaricomycetes</taxon>
        <taxon>Agaricomycetidae</taxon>
        <taxon>Agaricales</taxon>
        <taxon>Agaricineae</taxon>
        <taxon>Strophariaceae</taxon>
        <taxon>Agrocybe</taxon>
    </lineage>
</organism>
<evidence type="ECO:0000313" key="3">
    <source>
        <dbReference type="EMBL" id="KAF4612727.1"/>
    </source>
</evidence>
<dbReference type="PANTHER" id="PTHR47332">
    <property type="entry name" value="SET DOMAIN-CONTAINING PROTEIN 5"/>
    <property type="match status" value="1"/>
</dbReference>
<dbReference type="InterPro" id="IPR046341">
    <property type="entry name" value="SET_dom_sf"/>
</dbReference>
<dbReference type="SUPFAM" id="SSF82199">
    <property type="entry name" value="SET domain"/>
    <property type="match status" value="1"/>
</dbReference>
<dbReference type="Proteomes" id="UP000521872">
    <property type="component" value="Unassembled WGS sequence"/>
</dbReference>
<proteinExistence type="predicted"/>
<gene>
    <name evidence="3" type="ORF">D9613_011818</name>
</gene>
<comment type="caution">
    <text evidence="3">The sequence shown here is derived from an EMBL/GenBank/DDBJ whole genome shotgun (WGS) entry which is preliminary data.</text>
</comment>
<evidence type="ECO:0000259" key="2">
    <source>
        <dbReference type="PROSITE" id="PS50280"/>
    </source>
</evidence>
<evidence type="ECO:0000256" key="1">
    <source>
        <dbReference type="SAM" id="MobiDB-lite"/>
    </source>
</evidence>
<dbReference type="InterPro" id="IPR053185">
    <property type="entry name" value="SET_domain_protein"/>
</dbReference>
<feature type="compositionally biased region" description="Polar residues" evidence="1">
    <location>
        <begin position="20"/>
        <end position="31"/>
    </location>
</feature>
<keyword evidence="4" id="KW-1185">Reference proteome</keyword>
<dbReference type="AlphaFoldDB" id="A0A8H4QLX6"/>
<dbReference type="Pfam" id="PF00856">
    <property type="entry name" value="SET"/>
    <property type="match status" value="1"/>
</dbReference>
<dbReference type="CDD" id="cd20071">
    <property type="entry name" value="SET_SMYD"/>
    <property type="match status" value="1"/>
</dbReference>
<dbReference type="InterPro" id="IPR001214">
    <property type="entry name" value="SET_dom"/>
</dbReference>